<dbReference type="Gene3D" id="1.10.287.130">
    <property type="match status" value="1"/>
</dbReference>
<evidence type="ECO:0000256" key="10">
    <source>
        <dbReference type="ARBA" id="ARBA00023136"/>
    </source>
</evidence>
<keyword evidence="8 12" id="KW-1133">Transmembrane helix</keyword>
<dbReference type="Pfam" id="PF08521">
    <property type="entry name" value="2CSK_N"/>
    <property type="match status" value="1"/>
</dbReference>
<evidence type="ECO:0000256" key="8">
    <source>
        <dbReference type="ARBA" id="ARBA00022989"/>
    </source>
</evidence>
<evidence type="ECO:0000259" key="13">
    <source>
        <dbReference type="PROSITE" id="PS50109"/>
    </source>
</evidence>
<evidence type="ECO:0000256" key="9">
    <source>
        <dbReference type="ARBA" id="ARBA00023012"/>
    </source>
</evidence>
<comment type="catalytic activity">
    <reaction evidence="1">
        <text>ATP + protein L-histidine = ADP + protein N-phospho-L-histidine.</text>
        <dbReference type="EC" id="2.7.13.3"/>
    </reaction>
</comment>
<dbReference type="RefSeq" id="WP_147702619.1">
    <property type="nucleotide sequence ID" value="NZ_VDUY01000001.1"/>
</dbReference>
<comment type="caution">
    <text evidence="15">The sequence shown here is derived from an EMBL/GenBank/DDBJ whole genome shotgun (WGS) entry which is preliminary data.</text>
</comment>
<dbReference type="CDD" id="cd00075">
    <property type="entry name" value="HATPase"/>
    <property type="match status" value="1"/>
</dbReference>
<keyword evidence="16" id="KW-1185">Reference proteome</keyword>
<dbReference type="InterPro" id="IPR003594">
    <property type="entry name" value="HATPase_dom"/>
</dbReference>
<dbReference type="Proteomes" id="UP000321548">
    <property type="component" value="Unassembled WGS sequence"/>
</dbReference>
<evidence type="ECO:0000313" key="15">
    <source>
        <dbReference type="EMBL" id="TXL68478.1"/>
    </source>
</evidence>
<evidence type="ECO:0000256" key="2">
    <source>
        <dbReference type="ARBA" id="ARBA00004141"/>
    </source>
</evidence>
<dbReference type="CDD" id="cd00082">
    <property type="entry name" value="HisKA"/>
    <property type="match status" value="1"/>
</dbReference>
<evidence type="ECO:0000256" key="11">
    <source>
        <dbReference type="SAM" id="MobiDB-lite"/>
    </source>
</evidence>
<feature type="transmembrane region" description="Helical" evidence="12">
    <location>
        <begin position="229"/>
        <end position="249"/>
    </location>
</feature>
<feature type="compositionally biased region" description="Basic residues" evidence="11">
    <location>
        <begin position="48"/>
        <end position="58"/>
    </location>
</feature>
<evidence type="ECO:0000259" key="14">
    <source>
        <dbReference type="PROSITE" id="PS50885"/>
    </source>
</evidence>
<dbReference type="InterPro" id="IPR036097">
    <property type="entry name" value="HisK_dim/P_sf"/>
</dbReference>
<gene>
    <name evidence="15" type="ORF">FHP08_01995</name>
</gene>
<sequence>MNRPERPPSAGHSHSPEQGPPAERPPSILEDLVATRETPSRPVFSGNRPRHRATRRGAARSTEQRSLFGEILDWMFAPLLLLWPLSIAVTFLVARSLADAPFDRSLHDRAIVLAQQVRNAPESDPREALERAARELFDREAEGQYYFQIVDERGTLLAGDRDFPRPRLYDFPDASRVKIRNLVIDGDEVRAAYTYIGVPRADDAEAQVLVQVAETLEQRGVLANEIIKGVILPQFLILPVALALVWFGLSRGLAPLKSLQERIRARRPDDLSPVDPLGAPEEIAPLVASFNDLLARQSQNLQAQRRFIADAAHQLKTPLAGLRSQAELAMRESDPSDLRRSLAQLVRSAERSAHLVSQLLALARMENLGASTPLELLGLHPLVRTVAADWTAFAIRQRIDFGVENDDRPAPIAGHPILLRELINNLIDNALRYTPPGGIVTVRARSTPDTVVLEVEDDGPGIPASERELVFERFYRIADVQGEGSGLGLPIVREIAEHHRARVRIDDGLPWPAKRGVGFGTRVSVMFPKQQDF</sequence>
<dbReference type="EC" id="2.7.13.3" evidence="3"/>
<dbReference type="Pfam" id="PF02518">
    <property type="entry name" value="HATPase_c"/>
    <property type="match status" value="1"/>
</dbReference>
<feature type="transmembrane region" description="Helical" evidence="12">
    <location>
        <begin position="74"/>
        <end position="94"/>
    </location>
</feature>
<dbReference type="EMBL" id="VDUY01000001">
    <property type="protein sequence ID" value="TXL68478.1"/>
    <property type="molecule type" value="Genomic_DNA"/>
</dbReference>
<accession>A0A5C8P587</accession>
<keyword evidence="6 12" id="KW-0812">Transmembrane</keyword>
<evidence type="ECO:0000256" key="7">
    <source>
        <dbReference type="ARBA" id="ARBA00022777"/>
    </source>
</evidence>
<dbReference type="OrthoDB" id="8554694at2"/>
<evidence type="ECO:0000256" key="12">
    <source>
        <dbReference type="SAM" id="Phobius"/>
    </source>
</evidence>
<keyword evidence="9" id="KW-0902">Two-component regulatory system</keyword>
<feature type="domain" description="HAMP" evidence="14">
    <location>
        <begin position="250"/>
        <end position="302"/>
    </location>
</feature>
<dbReference type="InterPro" id="IPR036890">
    <property type="entry name" value="HATPase_C_sf"/>
</dbReference>
<dbReference type="SMART" id="SM00388">
    <property type="entry name" value="HisKA"/>
    <property type="match status" value="1"/>
</dbReference>
<dbReference type="SMART" id="SM00387">
    <property type="entry name" value="HATPase_c"/>
    <property type="match status" value="1"/>
</dbReference>
<dbReference type="PROSITE" id="PS50109">
    <property type="entry name" value="HIS_KIN"/>
    <property type="match status" value="1"/>
</dbReference>
<dbReference type="InterPro" id="IPR050428">
    <property type="entry name" value="TCS_sensor_his_kinase"/>
</dbReference>
<dbReference type="InterPro" id="IPR013727">
    <property type="entry name" value="2CSK_N"/>
</dbReference>
<protein>
    <recommendedName>
        <fullName evidence="3">histidine kinase</fullName>
        <ecNumber evidence="3">2.7.13.3</ecNumber>
    </recommendedName>
</protein>
<feature type="region of interest" description="Disordered" evidence="11">
    <location>
        <begin position="1"/>
        <end position="62"/>
    </location>
</feature>
<dbReference type="SUPFAM" id="SSF47384">
    <property type="entry name" value="Homodimeric domain of signal transducing histidine kinase"/>
    <property type="match status" value="1"/>
</dbReference>
<reference evidence="15 16" key="1">
    <citation type="submission" date="2019-06" db="EMBL/GenBank/DDBJ databases">
        <title>Quisquiliibacterium sp. nov., isolated from a maize field.</title>
        <authorList>
            <person name="Lin S.-Y."/>
            <person name="Tsai C.-F."/>
            <person name="Young C.-C."/>
        </authorList>
    </citation>
    <scope>NUCLEOTIDE SEQUENCE [LARGE SCALE GENOMIC DNA]</scope>
    <source>
        <strain evidence="15 16">CC-CFT501</strain>
    </source>
</reference>
<evidence type="ECO:0000256" key="3">
    <source>
        <dbReference type="ARBA" id="ARBA00012438"/>
    </source>
</evidence>
<dbReference type="PANTHER" id="PTHR45436">
    <property type="entry name" value="SENSOR HISTIDINE KINASE YKOH"/>
    <property type="match status" value="1"/>
</dbReference>
<keyword evidence="5" id="KW-0808">Transferase</keyword>
<evidence type="ECO:0000256" key="4">
    <source>
        <dbReference type="ARBA" id="ARBA00022553"/>
    </source>
</evidence>
<dbReference type="PROSITE" id="PS50885">
    <property type="entry name" value="HAMP"/>
    <property type="match status" value="1"/>
</dbReference>
<dbReference type="GO" id="GO:0005886">
    <property type="term" value="C:plasma membrane"/>
    <property type="evidence" value="ECO:0007669"/>
    <property type="project" value="TreeGrafter"/>
</dbReference>
<feature type="domain" description="Histidine kinase" evidence="13">
    <location>
        <begin position="310"/>
        <end position="531"/>
    </location>
</feature>
<dbReference type="InterPro" id="IPR005467">
    <property type="entry name" value="His_kinase_dom"/>
</dbReference>
<dbReference type="AlphaFoldDB" id="A0A5C8P587"/>
<name>A0A5C8P587_9BURK</name>
<dbReference type="InterPro" id="IPR003660">
    <property type="entry name" value="HAMP_dom"/>
</dbReference>
<dbReference type="GO" id="GO:0000155">
    <property type="term" value="F:phosphorelay sensor kinase activity"/>
    <property type="evidence" value="ECO:0007669"/>
    <property type="project" value="InterPro"/>
</dbReference>
<dbReference type="InterPro" id="IPR004358">
    <property type="entry name" value="Sig_transdc_His_kin-like_C"/>
</dbReference>
<proteinExistence type="predicted"/>
<keyword evidence="10 12" id="KW-0472">Membrane</keyword>
<keyword evidence="4" id="KW-0597">Phosphoprotein</keyword>
<dbReference type="Gene3D" id="3.30.565.10">
    <property type="entry name" value="Histidine kinase-like ATPase, C-terminal domain"/>
    <property type="match status" value="1"/>
</dbReference>
<organism evidence="15 16">
    <name type="scientific">Zeimonas arvi</name>
    <dbReference type="NCBI Taxonomy" id="2498847"/>
    <lineage>
        <taxon>Bacteria</taxon>
        <taxon>Pseudomonadati</taxon>
        <taxon>Pseudomonadota</taxon>
        <taxon>Betaproteobacteria</taxon>
        <taxon>Burkholderiales</taxon>
        <taxon>Burkholderiaceae</taxon>
        <taxon>Zeimonas</taxon>
    </lineage>
</organism>
<comment type="subcellular location">
    <subcellularLocation>
        <location evidence="2">Membrane</location>
        <topology evidence="2">Multi-pass membrane protein</topology>
    </subcellularLocation>
</comment>
<dbReference type="PRINTS" id="PR00344">
    <property type="entry name" value="BCTRLSENSOR"/>
</dbReference>
<keyword evidence="7" id="KW-0418">Kinase</keyword>
<dbReference type="InterPro" id="IPR003661">
    <property type="entry name" value="HisK_dim/P_dom"/>
</dbReference>
<evidence type="ECO:0000313" key="16">
    <source>
        <dbReference type="Proteomes" id="UP000321548"/>
    </source>
</evidence>
<evidence type="ECO:0000256" key="5">
    <source>
        <dbReference type="ARBA" id="ARBA00022679"/>
    </source>
</evidence>
<evidence type="ECO:0000256" key="1">
    <source>
        <dbReference type="ARBA" id="ARBA00000085"/>
    </source>
</evidence>
<evidence type="ECO:0000256" key="6">
    <source>
        <dbReference type="ARBA" id="ARBA00022692"/>
    </source>
</evidence>
<dbReference type="Pfam" id="PF00512">
    <property type="entry name" value="HisKA"/>
    <property type="match status" value="1"/>
</dbReference>
<dbReference type="SUPFAM" id="SSF55874">
    <property type="entry name" value="ATPase domain of HSP90 chaperone/DNA topoisomerase II/histidine kinase"/>
    <property type="match status" value="1"/>
</dbReference>
<dbReference type="PANTHER" id="PTHR45436:SF15">
    <property type="entry name" value="SENSOR HISTIDINE KINASE CUSS"/>
    <property type="match status" value="1"/>
</dbReference>